<gene>
    <name evidence="1" type="ORF">FRZ67_07460</name>
</gene>
<protein>
    <submittedName>
        <fullName evidence="1">Uncharacterized protein</fullName>
    </submittedName>
</protein>
<dbReference type="Proteomes" id="UP000321533">
    <property type="component" value="Chromosome"/>
</dbReference>
<evidence type="ECO:0000313" key="1">
    <source>
        <dbReference type="EMBL" id="QEC67135.1"/>
    </source>
</evidence>
<dbReference type="RefSeq" id="WP_147188943.1">
    <property type="nucleotide sequence ID" value="NZ_CP042435.1"/>
</dbReference>
<evidence type="ECO:0000313" key="2">
    <source>
        <dbReference type="Proteomes" id="UP000321533"/>
    </source>
</evidence>
<name>A0A5B8V7K2_9BACT</name>
<dbReference type="EMBL" id="CP042435">
    <property type="protein sequence ID" value="QEC67135.1"/>
    <property type="molecule type" value="Genomic_DNA"/>
</dbReference>
<reference evidence="1 2" key="1">
    <citation type="journal article" date="2016" name="Int. J. Syst. Evol. Microbiol.">
        <title>Panacibacter ginsenosidivorans gen. nov., sp. nov., with ginsenoside converting activity isolated from soil of a ginseng field.</title>
        <authorList>
            <person name="Siddiqi M.Z."/>
            <person name="Muhammad Shafi S."/>
            <person name="Choi K.D."/>
            <person name="Im W.T."/>
        </authorList>
    </citation>
    <scope>NUCLEOTIDE SEQUENCE [LARGE SCALE GENOMIC DNA]</scope>
    <source>
        <strain evidence="1 2">Gsoil1550</strain>
    </source>
</reference>
<dbReference type="AlphaFoldDB" id="A0A5B8V7K2"/>
<organism evidence="1 2">
    <name type="scientific">Panacibacter ginsenosidivorans</name>
    <dbReference type="NCBI Taxonomy" id="1813871"/>
    <lineage>
        <taxon>Bacteria</taxon>
        <taxon>Pseudomonadati</taxon>
        <taxon>Bacteroidota</taxon>
        <taxon>Chitinophagia</taxon>
        <taxon>Chitinophagales</taxon>
        <taxon>Chitinophagaceae</taxon>
        <taxon>Panacibacter</taxon>
    </lineage>
</organism>
<keyword evidence="2" id="KW-1185">Reference proteome</keyword>
<accession>A0A5B8V7K2</accession>
<dbReference type="KEGG" id="pgin:FRZ67_07460"/>
<proteinExistence type="predicted"/>
<sequence length="62" mass="7103">MNTLTDKYTEKKHLLTVAPDYIPKAEKISKKQYIRFTNITSDDLAPELLEAHIIALMRNGLS</sequence>